<proteinExistence type="predicted"/>
<evidence type="ECO:0000313" key="1">
    <source>
        <dbReference type="EMBL" id="TXJ35273.1"/>
    </source>
</evidence>
<reference evidence="1 2" key="1">
    <citation type="journal article" date="1992" name="Lakartidningen">
        <title>[Penicillin V and not amoxicillin is the first choice preparation in acute otitis].</title>
        <authorList>
            <person name="Kamme C."/>
            <person name="Lundgren K."/>
            <person name="Prellner K."/>
        </authorList>
    </citation>
    <scope>NUCLEOTIDE SEQUENCE [LARGE SCALE GENOMIC DNA]</scope>
    <source>
        <strain evidence="1 2">PC4580III</strain>
    </source>
</reference>
<gene>
    <name evidence="1" type="ORF">EPJ78_10120</name>
</gene>
<dbReference type="RefSeq" id="WP_147771429.1">
    <property type="nucleotide sequence ID" value="NZ_SAYB01000007.1"/>
</dbReference>
<dbReference type="EMBL" id="SAYB01000007">
    <property type="protein sequence ID" value="TXJ35273.1"/>
    <property type="molecule type" value="Genomic_DNA"/>
</dbReference>
<accession>A0A5C8EC72</accession>
<comment type="caution">
    <text evidence="1">The sequence shown here is derived from an EMBL/GenBank/DDBJ whole genome shotgun (WGS) entry which is preliminary data.</text>
</comment>
<dbReference type="Proteomes" id="UP000322814">
    <property type="component" value="Unassembled WGS sequence"/>
</dbReference>
<organism evidence="1 2">
    <name type="scientific">Brachyspira aalborgi</name>
    <dbReference type="NCBI Taxonomy" id="29522"/>
    <lineage>
        <taxon>Bacteria</taxon>
        <taxon>Pseudomonadati</taxon>
        <taxon>Spirochaetota</taxon>
        <taxon>Spirochaetia</taxon>
        <taxon>Brachyspirales</taxon>
        <taxon>Brachyspiraceae</taxon>
        <taxon>Brachyspira</taxon>
    </lineage>
</organism>
<evidence type="ECO:0000313" key="2">
    <source>
        <dbReference type="Proteomes" id="UP000322814"/>
    </source>
</evidence>
<dbReference type="AlphaFoldDB" id="A0A5C8EC72"/>
<protein>
    <submittedName>
        <fullName evidence="1">Uncharacterized protein</fullName>
    </submittedName>
</protein>
<name>A0A5C8EC72_9SPIR</name>
<sequence>MTKEQKKKCLEIINSWNGNMDADFHGMIMSIAAVLGKDKDITEENYKEIIDGIMLEIAEGYGYNEEELSQSKEEVKNMLDNETIEIPKDDFDIEFKDYLAGLKKCFQKNKL</sequence>